<sequence>MTASEHDLAPGSVADDEKKDFDDAYVQESPKLDTNGESVGADGARFFDPEGMSAVHRSLTRLSESLRSSRKRTHTADSGPANDLTHIHSHVSTFQHGTNTDGPDIDPEADSDNESDSTLTLTNVQKVCTRYAPS</sequence>
<dbReference type="EMBL" id="JANHOG010002772">
    <property type="protein sequence ID" value="KAJ3520123.1"/>
    <property type="molecule type" value="Genomic_DNA"/>
</dbReference>
<accession>A0ACC1RIC8</accession>
<gene>
    <name evidence="1" type="ORF">NM688_g9207</name>
</gene>
<comment type="caution">
    <text evidence="1">The sequence shown here is derived from an EMBL/GenBank/DDBJ whole genome shotgun (WGS) entry which is preliminary data.</text>
</comment>
<proteinExistence type="predicted"/>
<evidence type="ECO:0000313" key="2">
    <source>
        <dbReference type="Proteomes" id="UP001148662"/>
    </source>
</evidence>
<dbReference type="Proteomes" id="UP001148662">
    <property type="component" value="Unassembled WGS sequence"/>
</dbReference>
<keyword evidence="2" id="KW-1185">Reference proteome</keyword>
<reference evidence="1" key="1">
    <citation type="submission" date="2022-07" db="EMBL/GenBank/DDBJ databases">
        <title>Genome Sequence of Phlebia brevispora.</title>
        <authorList>
            <person name="Buettner E."/>
        </authorList>
    </citation>
    <scope>NUCLEOTIDE SEQUENCE</scope>
    <source>
        <strain evidence="1">MPL23</strain>
    </source>
</reference>
<protein>
    <submittedName>
        <fullName evidence="1">Uncharacterized protein</fullName>
    </submittedName>
</protein>
<evidence type="ECO:0000313" key="1">
    <source>
        <dbReference type="EMBL" id="KAJ3520123.1"/>
    </source>
</evidence>
<name>A0ACC1RIC8_9APHY</name>
<organism evidence="1 2">
    <name type="scientific">Phlebia brevispora</name>
    <dbReference type="NCBI Taxonomy" id="194682"/>
    <lineage>
        <taxon>Eukaryota</taxon>
        <taxon>Fungi</taxon>
        <taxon>Dikarya</taxon>
        <taxon>Basidiomycota</taxon>
        <taxon>Agaricomycotina</taxon>
        <taxon>Agaricomycetes</taxon>
        <taxon>Polyporales</taxon>
        <taxon>Meruliaceae</taxon>
        <taxon>Phlebia</taxon>
    </lineage>
</organism>